<keyword evidence="2" id="KW-0758">Storage protein</keyword>
<dbReference type="InterPro" id="IPR015819">
    <property type="entry name" value="Lipid_transp_b-sht_shell"/>
</dbReference>
<dbReference type="SUPFAM" id="SSF56968">
    <property type="entry name" value="Lipovitellin-phosvitin complex, beta-sheet shell regions"/>
    <property type="match status" value="2"/>
</dbReference>
<dbReference type="SMART" id="SM00216">
    <property type="entry name" value="VWD"/>
    <property type="match status" value="1"/>
</dbReference>
<evidence type="ECO:0000256" key="7">
    <source>
        <dbReference type="SAM" id="SignalP"/>
    </source>
</evidence>
<protein>
    <submittedName>
        <fullName evidence="10">Vitellogenin-3</fullName>
    </submittedName>
</protein>
<dbReference type="InterPro" id="IPR001747">
    <property type="entry name" value="Vitellogenin_N"/>
</dbReference>
<dbReference type="PANTHER" id="PTHR23345:SF15">
    <property type="entry name" value="VITELLOGENIN 1-RELATED"/>
    <property type="match status" value="1"/>
</dbReference>
<dbReference type="InterPro" id="IPR001846">
    <property type="entry name" value="VWF_type-D"/>
</dbReference>
<accession>A0A346FLJ2</accession>
<feature type="chain" id="PRO_5017014897" evidence="7">
    <location>
        <begin position="19"/>
        <end position="1672"/>
    </location>
</feature>
<evidence type="ECO:0000256" key="1">
    <source>
        <dbReference type="ARBA" id="ARBA00022729"/>
    </source>
</evidence>
<dbReference type="Gene3D" id="2.20.80.10">
    <property type="entry name" value="Lipovitellin-phosvitin complex, chain A, domain 4"/>
    <property type="match status" value="1"/>
</dbReference>
<dbReference type="EMBL" id="MG571286">
    <property type="protein sequence ID" value="AXN69714.1"/>
    <property type="molecule type" value="mRNA"/>
</dbReference>
<evidence type="ECO:0000256" key="5">
    <source>
        <dbReference type="PROSITE-ProRule" id="PRU00557"/>
    </source>
</evidence>
<feature type="signal peptide" evidence="7">
    <location>
        <begin position="1"/>
        <end position="18"/>
    </location>
</feature>
<dbReference type="SUPFAM" id="SSF48431">
    <property type="entry name" value="Lipovitellin-phosvitin complex, superhelical domain"/>
    <property type="match status" value="1"/>
</dbReference>
<evidence type="ECO:0000259" key="8">
    <source>
        <dbReference type="PROSITE" id="PS51211"/>
    </source>
</evidence>
<dbReference type="PANTHER" id="PTHR23345">
    <property type="entry name" value="VITELLOGENIN-RELATED"/>
    <property type="match status" value="1"/>
</dbReference>
<dbReference type="Pfam" id="PF00094">
    <property type="entry name" value="VWD"/>
    <property type="match status" value="1"/>
</dbReference>
<dbReference type="PROSITE" id="PS51211">
    <property type="entry name" value="VITELLOGENIN"/>
    <property type="match status" value="1"/>
</dbReference>
<dbReference type="InterPro" id="IPR011030">
    <property type="entry name" value="Lipovitellin_superhlx_dom"/>
</dbReference>
<comment type="caution">
    <text evidence="5">Lacks conserved residue(s) required for the propagation of feature annotation.</text>
</comment>
<dbReference type="InterPro" id="IPR050733">
    <property type="entry name" value="Vitellogenin/Apolipophorin"/>
</dbReference>
<evidence type="ECO:0000256" key="2">
    <source>
        <dbReference type="ARBA" id="ARBA00022761"/>
    </source>
</evidence>
<dbReference type="PROSITE" id="PS51233">
    <property type="entry name" value="VWFD"/>
    <property type="match status" value="1"/>
</dbReference>
<evidence type="ECO:0000256" key="6">
    <source>
        <dbReference type="SAM" id="MobiDB-lite"/>
    </source>
</evidence>
<evidence type="ECO:0000256" key="3">
    <source>
        <dbReference type="ARBA" id="ARBA00023157"/>
    </source>
</evidence>
<evidence type="ECO:0000313" key="10">
    <source>
        <dbReference type="EMBL" id="AXN69714.1"/>
    </source>
</evidence>
<dbReference type="InterPro" id="IPR015816">
    <property type="entry name" value="Vitellinogen_b-sht_N"/>
</dbReference>
<organism evidence="10">
    <name type="scientific">Pardosa pseudoannulata</name>
    <dbReference type="NCBI Taxonomy" id="330961"/>
    <lineage>
        <taxon>Eukaryota</taxon>
        <taxon>Metazoa</taxon>
        <taxon>Ecdysozoa</taxon>
        <taxon>Arthropoda</taxon>
        <taxon>Chelicerata</taxon>
        <taxon>Arachnida</taxon>
        <taxon>Araneae</taxon>
        <taxon>Araneomorphae</taxon>
        <taxon>Entelegynae</taxon>
        <taxon>Lycosoidea</taxon>
        <taxon>Lycosidae</taxon>
        <taxon>Pardosa</taxon>
    </lineage>
</organism>
<keyword evidence="4" id="KW-0325">Glycoprotein</keyword>
<feature type="domain" description="Vitellogenin" evidence="8">
    <location>
        <begin position="21"/>
        <end position="717"/>
    </location>
</feature>
<dbReference type="InterPro" id="IPR015255">
    <property type="entry name" value="Vitellinogen_open_b-sht"/>
</dbReference>
<sequence length="1672" mass="194730">MFGLALTLVAALAASAAASGYIDGREYVYQYSGFIYTGYPRIKPQEAGYTYNTRLRIQPEGDHAIFKIEDSRKAQFNGEFEDVTKEEHTYSELPAHAEFLTRPFRVFRKNGVVTHFEVTRDEPSFSVNLKRGIASLFNLNFEHVEPSGGDNNDITKPDPDAHYYKLYEDSVLGECETAYVIEHHPYDRTNNIVLNVTKVRNFHKCNTRPNEVYSVFHGHECGEVDHEKSHTLHGNAHYHYSIRGDRHHYVIEKIRTESDVAYTPYPLEGQTVSTVIKRSLSLVEEKAVSEPIQLSSDLVDYNSLVYDFDYQKDFRDPVDLKKPHYLYHLTGRKVPISDIRKQVEELVDVYHDDTYAEKIKDKNFPAKFVELLRSVATIGYDEIDDLYKAYADIPSSGATEEQKRYRTLFIDTLVNLGTNPAFLYGKYLIDNKKVKLSEAAYFVQQLQFHLKDASETLLDQLQELCDSEYFKKNPTLHVQCVNTLSNIVFDHCVAHYHPEGVRGGKHECPYDAAVKYFNYIAGLYDHTESEKLKGYYIKAAGNIGVKEILPYIEPYVEGRVHTHRFYRDNAIWALRNVGHRYPDKVRALLVPLLFNRTENYELRLAAFVLLLQQRPELYEIEGVARALKYDPDDQVRSFVYSTFQSLANSTHICDRKLSKQAHYALRILEDVHHEFDHYDYSYSKHHYFAGYDHDYDFGGSTRFAYYASDTGYIPRTIYFGLEDYIGGKSMHTFGLGIKQFGLERFFDKIFGPEGSFGRRSVFDLFKKKSKRDVSGTQKELNEIKGKLDLPVHDYEKIFGEVFFKYMGNHLTSYQFDEKTFEQFFKNGRFVIPNIPAVYEKVPAYTYQRFFLSVDKFYVIPTESGIPLLFDYKQPLHYYHRNVESSFKVEPGFFPEDRGGQYPDHVKAQTDGHFALDKNLFAYMGVVIPFDQVIFGAGINRRCTLSLPLKLKVDLAVKEKKLNFHWTPVAPHEIYHFKYEPFTFFDSYANSVPQVLEPGYKPVRRVHRHEEERHYLHDTFGVGFDVKSDYENEFNDFGSWVDFFLKKDFREKFYYLMANPNFEPVHADVQFSFADHDATKEVDAEFSYHFYDDNWVIPHFPEESFEDFDRQREDRGPPCTCAIKSNLVAHGDKERKIHAVASWTRDLLRSFHKVNFFYERTPFTPAETEDFKVCGSSYLKYPKYDHVKFATLDTVDLDHTVETELKVHFGKNCNADQKFKVQGRITETEEQHDFETRREEPDTPEHYNEYSHYYHECLKERERGINYGENCMEYFDLVTTLHKYTFHIKHEHLSDRFLNRTYLLDRVLKFMFYTHSDHNEIGVHNPVDEVHIEANFSSKLPVADVRVQKPVSNSNYYNVYLPHYVGFSSYPMFEDAHVKNSLSDLFCSIEGDHVFTFDRYEYTLPPIDCYKVVARDCSPSEFFTVLATKINHPRYHKAVKVFLGDHKVEALPVSEDSDIIIRVDGTKVAVSANEPYIHKEGDDHTPVFYVTFRDFYYTLHSEKYGIIVEYDGHAVFVQASPYYRAKLCGLCGNYNGQKYDGVAHSDGCHYQDEKAYAYSFSIPSDTCSVPRPEKICPAEGGFGCTRLHTHVLQLTTGKVPQTCFSTEPVAECRAHCHATDTVPRKVPFHCLPAKDDSTKELLREQERRVLYELSRKSKDHEETVQVPDRCIPE</sequence>
<dbReference type="GO" id="GO:0005319">
    <property type="term" value="F:lipid transporter activity"/>
    <property type="evidence" value="ECO:0007669"/>
    <property type="project" value="InterPro"/>
</dbReference>
<keyword evidence="3" id="KW-1015">Disulfide bond</keyword>
<evidence type="ECO:0000256" key="4">
    <source>
        <dbReference type="ARBA" id="ARBA00023180"/>
    </source>
</evidence>
<evidence type="ECO:0000259" key="9">
    <source>
        <dbReference type="PROSITE" id="PS51233"/>
    </source>
</evidence>
<dbReference type="SMART" id="SM00638">
    <property type="entry name" value="LPD_N"/>
    <property type="match status" value="1"/>
</dbReference>
<dbReference type="Pfam" id="PF09172">
    <property type="entry name" value="Vit_open_b-sht"/>
    <property type="match status" value="1"/>
</dbReference>
<dbReference type="SMART" id="SM01169">
    <property type="entry name" value="DUF1943"/>
    <property type="match status" value="1"/>
</dbReference>
<dbReference type="Gene3D" id="1.25.10.20">
    <property type="entry name" value="Vitellinogen, superhelical"/>
    <property type="match status" value="1"/>
</dbReference>
<reference evidence="10" key="1">
    <citation type="journal article" date="2018" name="Physiol. Entomol.">
        <title>Molecular characterization and expression of vitellogenin genes from the wolf spider Pardosa pseudoannulata (Araneae: Lycosidae).</title>
        <authorList>
            <person name="Guo J."/>
            <person name="Wang L."/>
            <person name="Wu H."/>
            <person name="Cao Y."/>
            <person name="Xiao R."/>
            <person name="Lai X."/>
            <person name="Liu J."/>
            <person name="Yi J."/>
            <person name="Zhang G."/>
        </authorList>
    </citation>
    <scope>NUCLEOTIDE SEQUENCE</scope>
</reference>
<dbReference type="Gene3D" id="2.30.230.10">
    <property type="entry name" value="Lipovitellin, beta-sheet shell regions, chain A"/>
    <property type="match status" value="1"/>
</dbReference>
<dbReference type="GO" id="GO:0045735">
    <property type="term" value="F:nutrient reservoir activity"/>
    <property type="evidence" value="ECO:0007669"/>
    <property type="project" value="UniProtKB-KW"/>
</dbReference>
<proteinExistence type="evidence at transcript level"/>
<keyword evidence="1 7" id="KW-0732">Signal</keyword>
<name>A0A346FLJ2_9ARAC</name>
<feature type="region of interest" description="Disordered" evidence="6">
    <location>
        <begin position="1227"/>
        <end position="1246"/>
    </location>
</feature>
<feature type="domain" description="VWFD" evidence="9">
    <location>
        <begin position="1384"/>
        <end position="1567"/>
    </location>
</feature>
<dbReference type="Pfam" id="PF01347">
    <property type="entry name" value="Vitellogenin_N"/>
    <property type="match status" value="1"/>
</dbReference>